<accession>I3YDG5</accession>
<dbReference type="GO" id="GO:0008909">
    <property type="term" value="F:isochorismate synthase activity"/>
    <property type="evidence" value="ECO:0007669"/>
    <property type="project" value="UniProtKB-EC"/>
</dbReference>
<dbReference type="AlphaFoldDB" id="I3YDG5"/>
<sequence>MPRPTTSCLHDPVMLAPLKVLEQLKARLHETIGTLPLGQPGGYASLILELPHGLGIAPDLAGPQFHFAHNHRGDLRAGYGIAGEWRARGPDRLRILRAAAKGVAANWQHMDPDETGFLGFGMLGFAASPNESPNAGLAELPNAIFWLPELALCSHDGQAALILTTALPMGIDSLLTRWQNQLDQIVPLLDLPALDPLTPAHLDRGLSTPDQEDWRELVFAALDEIDQERLRKVVLCRRLRLTGQRRFDLTRLNAALTYLFPSCQVVSIRRHRTSFVAATPERLFTQRRDRIEADAIAGTACRAEDAERDAQITRGLRTCEKNLREHQVVVEAVTEALSQCSRSLEPPDGPRILQLNNVQHLRSIVRGELHPDVDVFRLAELLHPTPATNGQPRQEARDWLDRSEPLERGWYTGAAGIVEPDLTGELWVLLRCARISERIADLYAGAGIVAGSDPMSEWEETEHKLAAMSTALQFA</sequence>
<evidence type="ECO:0000256" key="5">
    <source>
        <dbReference type="ARBA" id="ARBA00041564"/>
    </source>
</evidence>
<dbReference type="Pfam" id="PF00425">
    <property type="entry name" value="Chorismate_bind"/>
    <property type="match status" value="1"/>
</dbReference>
<name>I3YDG5_THIV6</name>
<dbReference type="KEGG" id="tvi:Thivi_3156"/>
<feature type="domain" description="Chorismate-utilising enzyme C-terminal" evidence="6">
    <location>
        <begin position="211"/>
        <end position="464"/>
    </location>
</feature>
<evidence type="ECO:0000256" key="2">
    <source>
        <dbReference type="ARBA" id="ARBA00005297"/>
    </source>
</evidence>
<dbReference type="InterPro" id="IPR005801">
    <property type="entry name" value="ADC_synthase"/>
</dbReference>
<evidence type="ECO:0000259" key="6">
    <source>
        <dbReference type="Pfam" id="PF00425"/>
    </source>
</evidence>
<evidence type="ECO:0000256" key="3">
    <source>
        <dbReference type="ARBA" id="ARBA00012824"/>
    </source>
</evidence>
<dbReference type="EMBL" id="CP003154">
    <property type="protein sequence ID" value="AFL75033.1"/>
    <property type="molecule type" value="Genomic_DNA"/>
</dbReference>
<keyword evidence="8" id="KW-1185">Reference proteome</keyword>
<dbReference type="PANTHER" id="PTHR42839">
    <property type="entry name" value="ISOCHORISMATE SYNTHASE ENTC"/>
    <property type="match status" value="1"/>
</dbReference>
<reference evidence="7 8" key="1">
    <citation type="submission" date="2012-06" db="EMBL/GenBank/DDBJ databases">
        <title>Complete sequence of Thiocystis violascens DSM 198.</title>
        <authorList>
            <consortium name="US DOE Joint Genome Institute"/>
            <person name="Lucas S."/>
            <person name="Han J."/>
            <person name="Lapidus A."/>
            <person name="Cheng J.-F."/>
            <person name="Goodwin L."/>
            <person name="Pitluck S."/>
            <person name="Peters L."/>
            <person name="Ovchinnikova G."/>
            <person name="Teshima H."/>
            <person name="Detter J.C."/>
            <person name="Han C."/>
            <person name="Tapia R."/>
            <person name="Land M."/>
            <person name="Hauser L."/>
            <person name="Kyrpides N."/>
            <person name="Ivanova N."/>
            <person name="Pagani I."/>
            <person name="Vogl K."/>
            <person name="Liu Z."/>
            <person name="Frigaard N.-U."/>
            <person name="Bryant D."/>
            <person name="Woyke T."/>
        </authorList>
    </citation>
    <scope>NUCLEOTIDE SEQUENCE [LARGE SCALE GENOMIC DNA]</scope>
    <source>
        <strain evidence="8">ATCC 17096 / DSM 198 / 6111</strain>
    </source>
</reference>
<dbReference type="InterPro" id="IPR004561">
    <property type="entry name" value="IsoChor_synthase"/>
</dbReference>
<protein>
    <recommendedName>
        <fullName evidence="3">isochorismate synthase</fullName>
        <ecNumber evidence="3">5.4.4.2</ecNumber>
    </recommendedName>
    <alternativeName>
        <fullName evidence="5">Isochorismate mutase</fullName>
    </alternativeName>
</protein>
<proteinExistence type="inferred from homology"/>
<evidence type="ECO:0000313" key="8">
    <source>
        <dbReference type="Proteomes" id="UP000006062"/>
    </source>
</evidence>
<dbReference type="eggNOG" id="COG1169">
    <property type="taxonomic scope" value="Bacteria"/>
</dbReference>
<dbReference type="SUPFAM" id="SSF56322">
    <property type="entry name" value="ADC synthase"/>
    <property type="match status" value="1"/>
</dbReference>
<evidence type="ECO:0000256" key="1">
    <source>
        <dbReference type="ARBA" id="ARBA00000799"/>
    </source>
</evidence>
<evidence type="ECO:0000313" key="7">
    <source>
        <dbReference type="EMBL" id="AFL75033.1"/>
    </source>
</evidence>
<dbReference type="InterPro" id="IPR015890">
    <property type="entry name" value="Chorismate_C"/>
</dbReference>
<keyword evidence="4 7" id="KW-0413">Isomerase</keyword>
<comment type="similarity">
    <text evidence="2">Belongs to the isochorismate synthase family.</text>
</comment>
<dbReference type="NCBIfam" id="TIGR00543">
    <property type="entry name" value="isochor_syn"/>
    <property type="match status" value="1"/>
</dbReference>
<gene>
    <name evidence="7" type="ordered locus">Thivi_3156</name>
</gene>
<dbReference type="Proteomes" id="UP000006062">
    <property type="component" value="Chromosome"/>
</dbReference>
<dbReference type="Gene3D" id="3.60.120.10">
    <property type="entry name" value="Anthranilate synthase"/>
    <property type="match status" value="1"/>
</dbReference>
<dbReference type="EC" id="5.4.4.2" evidence="3"/>
<dbReference type="STRING" id="765911.Thivi_3156"/>
<organism evidence="7 8">
    <name type="scientific">Thiocystis violascens (strain ATCC 17096 / DSM 198 / 6111)</name>
    <name type="common">Chromatium violascens</name>
    <dbReference type="NCBI Taxonomy" id="765911"/>
    <lineage>
        <taxon>Bacteria</taxon>
        <taxon>Pseudomonadati</taxon>
        <taxon>Pseudomonadota</taxon>
        <taxon>Gammaproteobacteria</taxon>
        <taxon>Chromatiales</taxon>
        <taxon>Chromatiaceae</taxon>
        <taxon>Thiocystis</taxon>
    </lineage>
</organism>
<evidence type="ECO:0000256" key="4">
    <source>
        <dbReference type="ARBA" id="ARBA00023235"/>
    </source>
</evidence>
<dbReference type="PANTHER" id="PTHR42839:SF2">
    <property type="entry name" value="ISOCHORISMATE SYNTHASE ENTC"/>
    <property type="match status" value="1"/>
</dbReference>
<comment type="catalytic activity">
    <reaction evidence="1">
        <text>chorismate = isochorismate</text>
        <dbReference type="Rhea" id="RHEA:18985"/>
        <dbReference type="ChEBI" id="CHEBI:29748"/>
        <dbReference type="ChEBI" id="CHEBI:29780"/>
        <dbReference type="EC" id="5.4.4.2"/>
    </reaction>
</comment>
<dbReference type="HOGENOM" id="CLU_006493_8_4_6"/>